<dbReference type="InterPro" id="IPR042816">
    <property type="entry name" value="Nsrp1"/>
</dbReference>
<reference evidence="5 6" key="1">
    <citation type="journal article" date="2018" name="Sci. Rep.">
        <title>Genomic signatures of local adaptation to the degree of environmental predictability in rotifers.</title>
        <authorList>
            <person name="Franch-Gras L."/>
            <person name="Hahn C."/>
            <person name="Garcia-Roger E.M."/>
            <person name="Carmona M.J."/>
            <person name="Serra M."/>
            <person name="Gomez A."/>
        </authorList>
    </citation>
    <scope>NUCLEOTIDE SEQUENCE [LARGE SCALE GENOMIC DNA]</scope>
    <source>
        <strain evidence="5">HYR1</strain>
    </source>
</reference>
<dbReference type="InterPro" id="IPR018612">
    <property type="entry name" value="NSRP1_N"/>
</dbReference>
<evidence type="ECO:0000256" key="1">
    <source>
        <dbReference type="ARBA" id="ARBA00010126"/>
    </source>
</evidence>
<organism evidence="5 6">
    <name type="scientific">Brachionus plicatilis</name>
    <name type="common">Marine rotifer</name>
    <name type="synonym">Brachionus muelleri</name>
    <dbReference type="NCBI Taxonomy" id="10195"/>
    <lineage>
        <taxon>Eukaryota</taxon>
        <taxon>Metazoa</taxon>
        <taxon>Spiralia</taxon>
        <taxon>Gnathifera</taxon>
        <taxon>Rotifera</taxon>
        <taxon>Eurotatoria</taxon>
        <taxon>Monogononta</taxon>
        <taxon>Pseudotrocha</taxon>
        <taxon>Ploima</taxon>
        <taxon>Brachionidae</taxon>
        <taxon>Brachionus</taxon>
    </lineage>
</organism>
<dbReference type="AlphaFoldDB" id="A0A3M7Q7H5"/>
<dbReference type="Pfam" id="PF09745">
    <property type="entry name" value="NSRP1_N"/>
    <property type="match status" value="1"/>
</dbReference>
<dbReference type="PANTHER" id="PTHR31938">
    <property type="entry name" value="NUCLEAR SPECKLE SPLICING REGULATORY PROTEIN 1"/>
    <property type="match status" value="1"/>
</dbReference>
<dbReference type="Proteomes" id="UP000276133">
    <property type="component" value="Unassembled WGS sequence"/>
</dbReference>
<feature type="compositionally biased region" description="Polar residues" evidence="3">
    <location>
        <begin position="57"/>
        <end position="78"/>
    </location>
</feature>
<feature type="compositionally biased region" description="Acidic residues" evidence="3">
    <location>
        <begin position="257"/>
        <end position="266"/>
    </location>
</feature>
<feature type="domain" description="Nuclear speckle splicing regulatory protein 1 N-terminal" evidence="4">
    <location>
        <begin position="82"/>
        <end position="200"/>
    </location>
</feature>
<accession>A0A3M7Q7H5</accession>
<sequence length="368" mass="43489">MNDKEDSIVNKPSGPVFTNPNKKYGLVIPSKTKTQSKPKSAVRPCIFNEDEDEESETQPNRTKKTAPTQVNTSSSILKKQTQIQIEKALQEDKSVFEYDEIYDELEKEKMKINPKAKNSESKEPKYIVGIMKAAAKRKMEFERVQDRKIQKEREEEGDLWADKEVFVTAAYRQKMEERQKIEEEERRQEQIENLLDVRKQKDLSGFYFSLLKMKTGEWVIEEEAEKEKRLEKERLESVKFKETKSGIQKAYRSKNEEESEAEEEVEEGAKEGQTDEQKISKGYEEEPDAKKIKQDQEKENKPMVQIKTEEEEREEKIKETLLSKEELRKQRLEKLFTKRTVGSKLDNELSEYFQRKAILTQKNYIEKE</sequence>
<comment type="similarity">
    <text evidence="1">Belongs to the NSRP1 family.</text>
</comment>
<keyword evidence="6" id="KW-1185">Reference proteome</keyword>
<dbReference type="PANTHER" id="PTHR31938:SF4">
    <property type="entry name" value="NUCLEAR SPECKLE SPLICING REGULATORY PROTEIN 1"/>
    <property type="match status" value="1"/>
</dbReference>
<keyword evidence="2" id="KW-0175">Coiled coil</keyword>
<feature type="compositionally biased region" description="Basic and acidic residues" evidence="3">
    <location>
        <begin position="267"/>
        <end position="317"/>
    </location>
</feature>
<feature type="region of interest" description="Disordered" evidence="3">
    <location>
        <begin position="240"/>
        <end position="317"/>
    </location>
</feature>
<dbReference type="STRING" id="10195.A0A3M7Q7H5"/>
<comment type="caution">
    <text evidence="5">The sequence shown here is derived from an EMBL/GenBank/DDBJ whole genome shotgun (WGS) entry which is preliminary data.</text>
</comment>
<name>A0A3M7Q7H5_BRAPC</name>
<evidence type="ECO:0000256" key="3">
    <source>
        <dbReference type="SAM" id="MobiDB-lite"/>
    </source>
</evidence>
<evidence type="ECO:0000313" key="5">
    <source>
        <dbReference type="EMBL" id="RNA07189.1"/>
    </source>
</evidence>
<dbReference type="EMBL" id="REGN01007131">
    <property type="protein sequence ID" value="RNA07189.1"/>
    <property type="molecule type" value="Genomic_DNA"/>
</dbReference>
<feature type="compositionally biased region" description="Low complexity" evidence="3">
    <location>
        <begin position="29"/>
        <end position="39"/>
    </location>
</feature>
<evidence type="ECO:0000256" key="2">
    <source>
        <dbReference type="ARBA" id="ARBA00023054"/>
    </source>
</evidence>
<gene>
    <name evidence="5" type="ORF">BpHYR1_044730</name>
</gene>
<protein>
    <submittedName>
        <fullName evidence="5">Nuclear speckle splicing regulatory 1</fullName>
    </submittedName>
</protein>
<evidence type="ECO:0000313" key="6">
    <source>
        <dbReference type="Proteomes" id="UP000276133"/>
    </source>
</evidence>
<dbReference type="GO" id="GO:0000381">
    <property type="term" value="P:regulation of alternative mRNA splicing, via spliceosome"/>
    <property type="evidence" value="ECO:0007669"/>
    <property type="project" value="InterPro"/>
</dbReference>
<proteinExistence type="inferred from homology"/>
<dbReference type="OrthoDB" id="446635at2759"/>
<feature type="region of interest" description="Disordered" evidence="3">
    <location>
        <begin position="1"/>
        <end position="78"/>
    </location>
</feature>
<evidence type="ECO:0000259" key="4">
    <source>
        <dbReference type="Pfam" id="PF09745"/>
    </source>
</evidence>